<evidence type="ECO:0000256" key="1">
    <source>
        <dbReference type="SAM" id="MobiDB-lite"/>
    </source>
</evidence>
<evidence type="ECO:0000313" key="5">
    <source>
        <dbReference type="Proteomes" id="UP000430232"/>
    </source>
</evidence>
<gene>
    <name evidence="4" type="ORF">BLA24064_01404</name>
    <name evidence="3" type="ORF">F7R21_06585</name>
</gene>
<keyword evidence="2" id="KW-0732">Signal</keyword>
<dbReference type="Proteomes" id="UP000430232">
    <property type="component" value="Unassembled WGS sequence"/>
</dbReference>
<dbReference type="AlphaFoldDB" id="A0A6H9SYN1"/>
<keyword evidence="5" id="KW-1185">Reference proteome</keyword>
<evidence type="ECO:0000313" key="4">
    <source>
        <dbReference type="EMBL" id="VWB32954.1"/>
    </source>
</evidence>
<dbReference type="EMBL" id="VZOJ01000011">
    <property type="protein sequence ID" value="KAB0643512.1"/>
    <property type="molecule type" value="Genomic_DNA"/>
</dbReference>
<dbReference type="GeneID" id="99788666"/>
<evidence type="ECO:0000313" key="3">
    <source>
        <dbReference type="EMBL" id="KAB0643512.1"/>
    </source>
</evidence>
<evidence type="ECO:0000313" key="6">
    <source>
        <dbReference type="Proteomes" id="UP000494222"/>
    </source>
</evidence>
<sequence length="67" mass="7504">MQSIVSSAAMAGALSSVMLAGSAACRGAAEVTMGWHGDRYRDGHRNRERHDWEARHPRGRDDQRPQW</sequence>
<protein>
    <submittedName>
        <fullName evidence="4">Lipoprotein</fullName>
    </submittedName>
</protein>
<keyword evidence="4" id="KW-0449">Lipoprotein</keyword>
<feature type="region of interest" description="Disordered" evidence="1">
    <location>
        <begin position="35"/>
        <end position="67"/>
    </location>
</feature>
<reference evidence="3 5" key="1">
    <citation type="submission" date="2019-09" db="EMBL/GenBank/DDBJ databases">
        <title>Draft genome sequences of 48 bacterial type strains from the CCUG.</title>
        <authorList>
            <person name="Tunovic T."/>
            <person name="Pineiro-Iglesias B."/>
            <person name="Unosson C."/>
            <person name="Inganas E."/>
            <person name="Ohlen M."/>
            <person name="Cardew S."/>
            <person name="Jensie-Markopoulos S."/>
            <person name="Salva-Serra F."/>
            <person name="Jaen-Luchoro D."/>
            <person name="Karlsson R."/>
            <person name="Svensson-Stadler L."/>
            <person name="Chun J."/>
            <person name="Moore E."/>
        </authorList>
    </citation>
    <scope>NUCLEOTIDE SEQUENCE [LARGE SCALE GENOMIC DNA]</scope>
    <source>
        <strain evidence="3 5">CCUG 54555</strain>
    </source>
</reference>
<dbReference type="EMBL" id="CABVPL010000007">
    <property type="protein sequence ID" value="VWB32954.1"/>
    <property type="molecule type" value="Genomic_DNA"/>
</dbReference>
<feature type="chain" id="PRO_5044632849" evidence="2">
    <location>
        <begin position="21"/>
        <end position="67"/>
    </location>
</feature>
<accession>A0A6H9SYN1</accession>
<dbReference type="Proteomes" id="UP000494222">
    <property type="component" value="Unassembled WGS sequence"/>
</dbReference>
<dbReference type="OrthoDB" id="9035771at2"/>
<dbReference type="RefSeq" id="WP_151063511.1">
    <property type="nucleotide sequence ID" value="NZ_CABVPL010000007.1"/>
</dbReference>
<feature type="compositionally biased region" description="Basic and acidic residues" evidence="1">
    <location>
        <begin position="36"/>
        <end position="67"/>
    </location>
</feature>
<organism evidence="3 5">
    <name type="scientific">Burkholderia latens</name>
    <dbReference type="NCBI Taxonomy" id="488446"/>
    <lineage>
        <taxon>Bacteria</taxon>
        <taxon>Pseudomonadati</taxon>
        <taxon>Pseudomonadota</taxon>
        <taxon>Betaproteobacteria</taxon>
        <taxon>Burkholderiales</taxon>
        <taxon>Burkholderiaceae</taxon>
        <taxon>Burkholderia</taxon>
        <taxon>Burkholderia cepacia complex</taxon>
    </lineage>
</organism>
<name>A0A6H9SYN1_9BURK</name>
<reference evidence="4 6" key="2">
    <citation type="submission" date="2019-09" db="EMBL/GenBank/DDBJ databases">
        <authorList>
            <person name="Depoorter E."/>
        </authorList>
    </citation>
    <scope>NUCLEOTIDE SEQUENCE [LARGE SCALE GENOMIC DNA]</scope>
    <source>
        <strain evidence="4">LMG 24064</strain>
    </source>
</reference>
<evidence type="ECO:0000256" key="2">
    <source>
        <dbReference type="SAM" id="SignalP"/>
    </source>
</evidence>
<proteinExistence type="predicted"/>
<feature type="signal peptide" evidence="2">
    <location>
        <begin position="1"/>
        <end position="20"/>
    </location>
</feature>